<feature type="transmembrane region" description="Helical" evidence="1">
    <location>
        <begin position="127"/>
        <end position="149"/>
    </location>
</feature>
<gene>
    <name evidence="3" type="ORF">COJ15_30055</name>
</gene>
<keyword evidence="2" id="KW-0732">Signal</keyword>
<feature type="chain" id="PRO_5040893164" evidence="2">
    <location>
        <begin position="22"/>
        <end position="152"/>
    </location>
</feature>
<organism evidence="3 4">
    <name type="scientific">Bacillus thuringiensis</name>
    <dbReference type="NCBI Taxonomy" id="1428"/>
    <lineage>
        <taxon>Bacteria</taxon>
        <taxon>Bacillati</taxon>
        <taxon>Bacillota</taxon>
        <taxon>Bacilli</taxon>
        <taxon>Bacillales</taxon>
        <taxon>Bacillaceae</taxon>
        <taxon>Bacillus</taxon>
        <taxon>Bacillus cereus group</taxon>
    </lineage>
</organism>
<protein>
    <submittedName>
        <fullName evidence="3">Uncharacterized protein</fullName>
    </submittedName>
</protein>
<reference evidence="3 4" key="1">
    <citation type="submission" date="2017-09" db="EMBL/GenBank/DDBJ databases">
        <title>Large-scale bioinformatics analysis of Bacillus genomes uncovers conserved roles of natural products in bacterial physiology.</title>
        <authorList>
            <consortium name="Agbiome Team Llc"/>
            <person name="Bleich R.M."/>
            <person name="Grubbs K.J."/>
            <person name="Santa Maria K.C."/>
            <person name="Allen S.E."/>
            <person name="Farag S."/>
            <person name="Shank E.A."/>
            <person name="Bowers A."/>
        </authorList>
    </citation>
    <scope>NUCLEOTIDE SEQUENCE [LARGE SCALE GENOMIC DNA]</scope>
    <source>
        <strain evidence="3 4">AFS085496</strain>
    </source>
</reference>
<feature type="transmembrane region" description="Helical" evidence="1">
    <location>
        <begin position="84"/>
        <end position="106"/>
    </location>
</feature>
<evidence type="ECO:0000313" key="3">
    <source>
        <dbReference type="EMBL" id="PFJ30980.1"/>
    </source>
</evidence>
<dbReference type="AlphaFoldDB" id="A0A9X6WI18"/>
<sequence length="152" mass="16684">MKRKLLLLAIISGFFSSSFFIGEGEVKVDARACNGGSYWDQKTQKCTSFSEAGNVSENTLKKEFKKMSDGSDLGTSWAHKFGRLMIIFSVGVSYATQVVSMITIVYSAFLYTTSDGDLRKVTQAKKYILYAFSGMFVASFALIIVKMLGGAV</sequence>
<keyword evidence="1" id="KW-1133">Transmembrane helix</keyword>
<keyword evidence="1" id="KW-0812">Transmembrane</keyword>
<dbReference type="Proteomes" id="UP000224003">
    <property type="component" value="Unassembled WGS sequence"/>
</dbReference>
<name>A0A9X6WI18_BACTU</name>
<evidence type="ECO:0000313" key="4">
    <source>
        <dbReference type="Proteomes" id="UP000224003"/>
    </source>
</evidence>
<dbReference type="RefSeq" id="WP_098007304.1">
    <property type="nucleotide sequence ID" value="NZ_NUVX01000070.1"/>
</dbReference>
<comment type="caution">
    <text evidence="3">The sequence shown here is derived from an EMBL/GenBank/DDBJ whole genome shotgun (WGS) entry which is preliminary data.</text>
</comment>
<evidence type="ECO:0000256" key="1">
    <source>
        <dbReference type="SAM" id="Phobius"/>
    </source>
</evidence>
<dbReference type="EMBL" id="NUVX01000070">
    <property type="protein sequence ID" value="PFJ30980.1"/>
    <property type="molecule type" value="Genomic_DNA"/>
</dbReference>
<feature type="signal peptide" evidence="2">
    <location>
        <begin position="1"/>
        <end position="21"/>
    </location>
</feature>
<evidence type="ECO:0000256" key="2">
    <source>
        <dbReference type="SAM" id="SignalP"/>
    </source>
</evidence>
<accession>A0A9X6WI18</accession>
<keyword evidence="1" id="KW-0472">Membrane</keyword>
<proteinExistence type="predicted"/>